<sequence>MPESKFAFCFAFDFHYSFIDLLMINVHGLYLGSIGTAINKAALKDHNISHILTVAGRIPPAHPEDFVYKIIDGVSWLLIEFAIHNKWDNSVRFRMIIVFACNSERACFGP</sequence>
<proteinExistence type="predicted"/>
<dbReference type="AlphaFoldDB" id="A0AA86SES8"/>
<accession>A0AA86SES8</accession>
<reference evidence="1" key="1">
    <citation type="submission" date="2023-10" db="EMBL/GenBank/DDBJ databases">
        <authorList>
            <person name="Domelevo Entfellner J.-B."/>
        </authorList>
    </citation>
    <scope>NUCLEOTIDE SEQUENCE</scope>
</reference>
<dbReference type="InterPro" id="IPR029021">
    <property type="entry name" value="Prot-tyrosine_phosphatase-like"/>
</dbReference>
<evidence type="ECO:0000313" key="2">
    <source>
        <dbReference type="Proteomes" id="UP001189624"/>
    </source>
</evidence>
<keyword evidence="2" id="KW-1185">Reference proteome</keyword>
<dbReference type="Proteomes" id="UP001189624">
    <property type="component" value="Chromosome 3"/>
</dbReference>
<dbReference type="Gene3D" id="3.90.190.10">
    <property type="entry name" value="Protein tyrosine phosphatase superfamily"/>
    <property type="match status" value="1"/>
</dbReference>
<protein>
    <submittedName>
        <fullName evidence="1">Uncharacterized protein</fullName>
    </submittedName>
</protein>
<dbReference type="SUPFAM" id="SSF52799">
    <property type="entry name" value="(Phosphotyrosine protein) phosphatases II"/>
    <property type="match status" value="1"/>
</dbReference>
<organism evidence="1 2">
    <name type="scientific">Sphenostylis stenocarpa</name>
    <dbReference type="NCBI Taxonomy" id="92480"/>
    <lineage>
        <taxon>Eukaryota</taxon>
        <taxon>Viridiplantae</taxon>
        <taxon>Streptophyta</taxon>
        <taxon>Embryophyta</taxon>
        <taxon>Tracheophyta</taxon>
        <taxon>Spermatophyta</taxon>
        <taxon>Magnoliopsida</taxon>
        <taxon>eudicotyledons</taxon>
        <taxon>Gunneridae</taxon>
        <taxon>Pentapetalae</taxon>
        <taxon>rosids</taxon>
        <taxon>fabids</taxon>
        <taxon>Fabales</taxon>
        <taxon>Fabaceae</taxon>
        <taxon>Papilionoideae</taxon>
        <taxon>50 kb inversion clade</taxon>
        <taxon>NPAAA clade</taxon>
        <taxon>indigoferoid/millettioid clade</taxon>
        <taxon>Phaseoleae</taxon>
        <taxon>Sphenostylis</taxon>
    </lineage>
</organism>
<gene>
    <name evidence="1" type="ORF">AYBTSS11_LOCUS10170</name>
</gene>
<name>A0AA86SES8_9FABA</name>
<dbReference type="Gramene" id="rna-AYBTSS11_LOCUS10170">
    <property type="protein sequence ID" value="CAJ1941262.1"/>
    <property type="gene ID" value="gene-AYBTSS11_LOCUS10170"/>
</dbReference>
<evidence type="ECO:0000313" key="1">
    <source>
        <dbReference type="EMBL" id="CAJ1941262.1"/>
    </source>
</evidence>
<dbReference type="EMBL" id="OY731400">
    <property type="protein sequence ID" value="CAJ1941262.1"/>
    <property type="molecule type" value="Genomic_DNA"/>
</dbReference>